<sequence>MFRSLIFLSLLLSLLLLTAGHSCPAGDAEGPAPGLNSKSLVSVKIGCLVLIFVGTFIGTALMHFLIEANDTFVCLGEKEYPFASMLACAGYLLTMLADSIISHVYSKYVGSQDNGDDVELQVCFIDMFL</sequence>
<evidence type="ECO:0000256" key="2">
    <source>
        <dbReference type="SAM" id="SignalP"/>
    </source>
</evidence>
<keyword evidence="4" id="KW-1185">Reference proteome</keyword>
<dbReference type="EMBL" id="JAPFFJ010000006">
    <property type="protein sequence ID" value="KAJ6423732.1"/>
    <property type="molecule type" value="Genomic_DNA"/>
</dbReference>
<keyword evidence="1" id="KW-0472">Membrane</keyword>
<reference evidence="3 4" key="1">
    <citation type="journal article" date="2023" name="Int. J. Mol. Sci.">
        <title>De Novo Assembly and Annotation of 11 Diverse Shrub Willow (Salix) Genomes Reveals Novel Gene Organization in Sex-Linked Regions.</title>
        <authorList>
            <person name="Hyden B."/>
            <person name="Feng K."/>
            <person name="Yates T.B."/>
            <person name="Jawdy S."/>
            <person name="Cereghino C."/>
            <person name="Smart L.B."/>
            <person name="Muchero W."/>
        </authorList>
    </citation>
    <scope>NUCLEOTIDE SEQUENCE [LARGE SCALE GENOMIC DNA]</scope>
    <source>
        <tissue evidence="3">Shoot tip</tissue>
    </source>
</reference>
<evidence type="ECO:0000256" key="1">
    <source>
        <dbReference type="SAM" id="Phobius"/>
    </source>
</evidence>
<comment type="caution">
    <text evidence="3">The sequence shown here is derived from an EMBL/GenBank/DDBJ whole genome shotgun (WGS) entry which is preliminary data.</text>
</comment>
<keyword evidence="1" id="KW-0812">Transmembrane</keyword>
<name>A0AAD6PAV7_9ROSI</name>
<keyword evidence="2" id="KW-0732">Signal</keyword>
<feature type="chain" id="PRO_5042160695" evidence="2">
    <location>
        <begin position="21"/>
        <end position="129"/>
    </location>
</feature>
<evidence type="ECO:0000313" key="4">
    <source>
        <dbReference type="Proteomes" id="UP001162972"/>
    </source>
</evidence>
<feature type="transmembrane region" description="Helical" evidence="1">
    <location>
        <begin position="82"/>
        <end position="105"/>
    </location>
</feature>
<feature type="transmembrane region" description="Helical" evidence="1">
    <location>
        <begin position="41"/>
        <end position="61"/>
    </location>
</feature>
<organism evidence="3 4">
    <name type="scientific">Salix udensis</name>
    <dbReference type="NCBI Taxonomy" id="889485"/>
    <lineage>
        <taxon>Eukaryota</taxon>
        <taxon>Viridiplantae</taxon>
        <taxon>Streptophyta</taxon>
        <taxon>Embryophyta</taxon>
        <taxon>Tracheophyta</taxon>
        <taxon>Spermatophyta</taxon>
        <taxon>Magnoliopsida</taxon>
        <taxon>eudicotyledons</taxon>
        <taxon>Gunneridae</taxon>
        <taxon>Pentapetalae</taxon>
        <taxon>rosids</taxon>
        <taxon>fabids</taxon>
        <taxon>Malpighiales</taxon>
        <taxon>Salicaceae</taxon>
        <taxon>Saliceae</taxon>
        <taxon>Salix</taxon>
    </lineage>
</organism>
<gene>
    <name evidence="3" type="ORF">OIU84_024666</name>
</gene>
<dbReference type="AlphaFoldDB" id="A0AAD6PAV7"/>
<keyword evidence="1" id="KW-1133">Transmembrane helix</keyword>
<proteinExistence type="predicted"/>
<feature type="signal peptide" evidence="2">
    <location>
        <begin position="1"/>
        <end position="20"/>
    </location>
</feature>
<evidence type="ECO:0000313" key="3">
    <source>
        <dbReference type="EMBL" id="KAJ6423732.1"/>
    </source>
</evidence>
<accession>A0AAD6PAV7</accession>
<dbReference type="Proteomes" id="UP001162972">
    <property type="component" value="Chromosome 16"/>
</dbReference>
<protein>
    <submittedName>
        <fullName evidence="3">Uncharacterized protein</fullName>
    </submittedName>
</protein>